<reference evidence="1" key="1">
    <citation type="submission" date="2020-03" db="EMBL/GenBank/DDBJ databases">
        <title>The deep terrestrial virosphere.</title>
        <authorList>
            <person name="Holmfeldt K."/>
            <person name="Nilsson E."/>
            <person name="Simone D."/>
            <person name="Lopez-Fernandez M."/>
            <person name="Wu X."/>
            <person name="de Brujin I."/>
            <person name="Lundin D."/>
            <person name="Andersson A."/>
            <person name="Bertilsson S."/>
            <person name="Dopson M."/>
        </authorList>
    </citation>
    <scope>NUCLEOTIDE SEQUENCE</scope>
    <source>
        <strain evidence="1">MM415B04698</strain>
    </source>
</reference>
<accession>A0A6M3LGG4</accession>
<organism evidence="1">
    <name type="scientific">viral metagenome</name>
    <dbReference type="NCBI Taxonomy" id="1070528"/>
    <lineage>
        <taxon>unclassified sequences</taxon>
        <taxon>metagenomes</taxon>
        <taxon>organismal metagenomes</taxon>
    </lineage>
</organism>
<proteinExistence type="predicted"/>
<dbReference type="AlphaFoldDB" id="A0A6M3LGG4"/>
<sequence>MNIKQMRLKMRELQEEIERTEKASHRPRMARGGAKHEEAVNAFTPEAEKYAELHSGQPGGFSRAFCDKMNDLTIAAGLRVDIDTLKRAFGKTP</sequence>
<evidence type="ECO:0000313" key="1">
    <source>
        <dbReference type="EMBL" id="QJA92394.1"/>
    </source>
</evidence>
<gene>
    <name evidence="1" type="ORF">MM415B04698_0007</name>
</gene>
<dbReference type="EMBL" id="MT143063">
    <property type="protein sequence ID" value="QJA92394.1"/>
    <property type="molecule type" value="Genomic_DNA"/>
</dbReference>
<protein>
    <submittedName>
        <fullName evidence="1">Uncharacterized protein</fullName>
    </submittedName>
</protein>
<name>A0A6M3LGG4_9ZZZZ</name>